<evidence type="ECO:0000313" key="6">
    <source>
        <dbReference type="Proteomes" id="UP001141950"/>
    </source>
</evidence>
<dbReference type="Pfam" id="PF12833">
    <property type="entry name" value="HTH_18"/>
    <property type="match status" value="1"/>
</dbReference>
<dbReference type="InterPro" id="IPR014710">
    <property type="entry name" value="RmlC-like_jellyroll"/>
</dbReference>
<evidence type="ECO:0000256" key="1">
    <source>
        <dbReference type="ARBA" id="ARBA00023015"/>
    </source>
</evidence>
<dbReference type="InterPro" id="IPR037923">
    <property type="entry name" value="HTH-like"/>
</dbReference>
<evidence type="ECO:0000256" key="2">
    <source>
        <dbReference type="ARBA" id="ARBA00023125"/>
    </source>
</evidence>
<sequence>MNRIEPLYMGERPFFLSYRTENRDADWRMYHAHQGCELLYVYEGAGTVTVENRKHPLKPGMLFFFQPYQLHQVEVPARADGTYIRTNLTFDPRHLEAYMAPFPKLQAFLRRIWKGLLTRQVFDLSADRRLPELFHEMEQSRPHWDNRPQDEEAALGLIAILRHLQRGVFLEEDAEPGMTEKASGHIEQMADWIETHYKEPFSLARMAEDCHLSPYHVSHLFKRYAGTTITDYIAVLRIREACALLAGTDKQVGDIAREVGSLGTPYFCQLFKKHKGVTPQTYRSMVRRAYER</sequence>
<dbReference type="PANTHER" id="PTHR43280:SF28">
    <property type="entry name" value="HTH-TYPE TRANSCRIPTIONAL ACTIVATOR RHAS"/>
    <property type="match status" value="1"/>
</dbReference>
<dbReference type="SUPFAM" id="SSF51215">
    <property type="entry name" value="Regulatory protein AraC"/>
    <property type="match status" value="1"/>
</dbReference>
<keyword evidence="3" id="KW-0804">Transcription</keyword>
<dbReference type="RefSeq" id="WP_257448731.1">
    <property type="nucleotide sequence ID" value="NZ_JANIPJ010000013.1"/>
</dbReference>
<dbReference type="Gene3D" id="2.60.120.10">
    <property type="entry name" value="Jelly Rolls"/>
    <property type="match status" value="1"/>
</dbReference>
<dbReference type="Proteomes" id="UP001141950">
    <property type="component" value="Unassembled WGS sequence"/>
</dbReference>
<feature type="domain" description="HTH araC/xylS-type" evidence="4">
    <location>
        <begin position="187"/>
        <end position="285"/>
    </location>
</feature>
<dbReference type="Pfam" id="PF02311">
    <property type="entry name" value="AraC_binding"/>
    <property type="match status" value="1"/>
</dbReference>
<dbReference type="InterPro" id="IPR003313">
    <property type="entry name" value="AraC-bd"/>
</dbReference>
<evidence type="ECO:0000259" key="4">
    <source>
        <dbReference type="PROSITE" id="PS01124"/>
    </source>
</evidence>
<gene>
    <name evidence="5" type="ORF">NQZ67_18325</name>
</gene>
<keyword evidence="2" id="KW-0238">DNA-binding</keyword>
<dbReference type="InterPro" id="IPR009057">
    <property type="entry name" value="Homeodomain-like_sf"/>
</dbReference>
<dbReference type="AlphaFoldDB" id="A0A9X2MYJ8"/>
<evidence type="ECO:0000256" key="3">
    <source>
        <dbReference type="ARBA" id="ARBA00023163"/>
    </source>
</evidence>
<dbReference type="InterPro" id="IPR018060">
    <property type="entry name" value="HTH_AraC"/>
</dbReference>
<proteinExistence type="predicted"/>
<dbReference type="PROSITE" id="PS01124">
    <property type="entry name" value="HTH_ARAC_FAMILY_2"/>
    <property type="match status" value="1"/>
</dbReference>
<dbReference type="GO" id="GO:0003700">
    <property type="term" value="F:DNA-binding transcription factor activity"/>
    <property type="evidence" value="ECO:0007669"/>
    <property type="project" value="InterPro"/>
</dbReference>
<keyword evidence="6" id="KW-1185">Reference proteome</keyword>
<dbReference type="EMBL" id="JANIPJ010000013">
    <property type="protein sequence ID" value="MCR2805842.1"/>
    <property type="molecule type" value="Genomic_DNA"/>
</dbReference>
<dbReference type="SMART" id="SM00342">
    <property type="entry name" value="HTH_ARAC"/>
    <property type="match status" value="1"/>
</dbReference>
<name>A0A9X2MYJ8_9BACL</name>
<dbReference type="GO" id="GO:0043565">
    <property type="term" value="F:sequence-specific DNA binding"/>
    <property type="evidence" value="ECO:0007669"/>
    <property type="project" value="InterPro"/>
</dbReference>
<dbReference type="SUPFAM" id="SSF46689">
    <property type="entry name" value="Homeodomain-like"/>
    <property type="match status" value="2"/>
</dbReference>
<dbReference type="Gene3D" id="1.10.10.60">
    <property type="entry name" value="Homeodomain-like"/>
    <property type="match status" value="2"/>
</dbReference>
<organism evidence="5 6">
    <name type="scientific">Paenibacillus soyae</name>
    <dbReference type="NCBI Taxonomy" id="2969249"/>
    <lineage>
        <taxon>Bacteria</taxon>
        <taxon>Bacillati</taxon>
        <taxon>Bacillota</taxon>
        <taxon>Bacilli</taxon>
        <taxon>Bacillales</taxon>
        <taxon>Paenibacillaceae</taxon>
        <taxon>Paenibacillus</taxon>
    </lineage>
</organism>
<dbReference type="PANTHER" id="PTHR43280">
    <property type="entry name" value="ARAC-FAMILY TRANSCRIPTIONAL REGULATOR"/>
    <property type="match status" value="1"/>
</dbReference>
<comment type="caution">
    <text evidence="5">The sequence shown here is derived from an EMBL/GenBank/DDBJ whole genome shotgun (WGS) entry which is preliminary data.</text>
</comment>
<evidence type="ECO:0000313" key="5">
    <source>
        <dbReference type="EMBL" id="MCR2805842.1"/>
    </source>
</evidence>
<keyword evidence="1" id="KW-0805">Transcription regulation</keyword>
<protein>
    <submittedName>
        <fullName evidence="5">AraC family transcriptional regulator</fullName>
    </submittedName>
</protein>
<reference evidence="5" key="1">
    <citation type="submission" date="2022-08" db="EMBL/GenBank/DDBJ databases">
        <title>The genomic sequence of strain Paenibacillus sp. SCIV0701.</title>
        <authorList>
            <person name="Zhao H."/>
        </authorList>
    </citation>
    <scope>NUCLEOTIDE SEQUENCE</scope>
    <source>
        <strain evidence="5">SCIV0701</strain>
    </source>
</reference>
<accession>A0A9X2MYJ8</accession>